<keyword evidence="7 13" id="KW-0812">Transmembrane</keyword>
<evidence type="ECO:0000256" key="8">
    <source>
        <dbReference type="ARBA" id="ARBA00022777"/>
    </source>
</evidence>
<keyword evidence="5" id="KW-0597">Phosphoprotein</keyword>
<dbReference type="AlphaFoldDB" id="A0A1H8YLD2"/>
<dbReference type="SUPFAM" id="SSF47384">
    <property type="entry name" value="Homodimeric domain of signal transducing histidine kinase"/>
    <property type="match status" value="1"/>
</dbReference>
<dbReference type="SMART" id="SM00387">
    <property type="entry name" value="HATPase_c"/>
    <property type="match status" value="1"/>
</dbReference>
<dbReference type="CDD" id="cd00075">
    <property type="entry name" value="HATPase"/>
    <property type="match status" value="1"/>
</dbReference>
<evidence type="ECO:0000256" key="11">
    <source>
        <dbReference type="ARBA" id="ARBA00023136"/>
    </source>
</evidence>
<evidence type="ECO:0000256" key="4">
    <source>
        <dbReference type="ARBA" id="ARBA00012438"/>
    </source>
</evidence>
<dbReference type="Pfam" id="PF02518">
    <property type="entry name" value="HATPase_c"/>
    <property type="match status" value="1"/>
</dbReference>
<dbReference type="PROSITE" id="PS50109">
    <property type="entry name" value="HIS_KIN"/>
    <property type="match status" value="1"/>
</dbReference>
<dbReference type="Gene3D" id="6.10.340.10">
    <property type="match status" value="1"/>
</dbReference>
<evidence type="ECO:0000256" key="9">
    <source>
        <dbReference type="ARBA" id="ARBA00022989"/>
    </source>
</evidence>
<dbReference type="InterPro" id="IPR050428">
    <property type="entry name" value="TCS_sensor_his_kinase"/>
</dbReference>
<dbReference type="Pfam" id="PF00512">
    <property type="entry name" value="HisKA"/>
    <property type="match status" value="1"/>
</dbReference>
<evidence type="ECO:0000256" key="12">
    <source>
        <dbReference type="SAM" id="MobiDB-lite"/>
    </source>
</evidence>
<dbReference type="STRING" id="394193.SAMN04489732_123104"/>
<dbReference type="FunFam" id="3.30.565.10:FF:000006">
    <property type="entry name" value="Sensor histidine kinase WalK"/>
    <property type="match status" value="1"/>
</dbReference>
<dbReference type="PRINTS" id="PR00344">
    <property type="entry name" value="BCTRLSENSOR"/>
</dbReference>
<keyword evidence="10" id="KW-0902">Two-component regulatory system</keyword>
<dbReference type="InterPro" id="IPR004358">
    <property type="entry name" value="Sig_transdc_His_kin-like_C"/>
</dbReference>
<dbReference type="InterPro" id="IPR003660">
    <property type="entry name" value="HAMP_dom"/>
</dbReference>
<accession>A0A1H8YLD2</accession>
<dbReference type="SMART" id="SM00304">
    <property type="entry name" value="HAMP"/>
    <property type="match status" value="1"/>
</dbReference>
<organism evidence="16 17">
    <name type="scientific">Amycolatopsis saalfeldensis</name>
    <dbReference type="NCBI Taxonomy" id="394193"/>
    <lineage>
        <taxon>Bacteria</taxon>
        <taxon>Bacillati</taxon>
        <taxon>Actinomycetota</taxon>
        <taxon>Actinomycetes</taxon>
        <taxon>Pseudonocardiales</taxon>
        <taxon>Pseudonocardiaceae</taxon>
        <taxon>Amycolatopsis</taxon>
    </lineage>
</organism>
<evidence type="ECO:0000256" key="6">
    <source>
        <dbReference type="ARBA" id="ARBA00022679"/>
    </source>
</evidence>
<feature type="domain" description="Histidine kinase" evidence="14">
    <location>
        <begin position="269"/>
        <end position="483"/>
    </location>
</feature>
<dbReference type="EMBL" id="FOEF01000023">
    <property type="protein sequence ID" value="SEP52977.1"/>
    <property type="molecule type" value="Genomic_DNA"/>
</dbReference>
<evidence type="ECO:0000259" key="14">
    <source>
        <dbReference type="PROSITE" id="PS50109"/>
    </source>
</evidence>
<dbReference type="PANTHER" id="PTHR45436:SF5">
    <property type="entry name" value="SENSOR HISTIDINE KINASE TRCS"/>
    <property type="match status" value="1"/>
</dbReference>
<evidence type="ECO:0000256" key="2">
    <source>
        <dbReference type="ARBA" id="ARBA00001968"/>
    </source>
</evidence>
<dbReference type="GO" id="GO:0005509">
    <property type="term" value="F:calcium ion binding"/>
    <property type="evidence" value="ECO:0007669"/>
    <property type="project" value="UniProtKB-ARBA"/>
</dbReference>
<keyword evidence="8 16" id="KW-0418">Kinase</keyword>
<evidence type="ECO:0000256" key="7">
    <source>
        <dbReference type="ARBA" id="ARBA00022692"/>
    </source>
</evidence>
<dbReference type="Proteomes" id="UP000198582">
    <property type="component" value="Unassembled WGS sequence"/>
</dbReference>
<keyword evidence="17" id="KW-1185">Reference proteome</keyword>
<reference evidence="17" key="1">
    <citation type="submission" date="2016-10" db="EMBL/GenBank/DDBJ databases">
        <authorList>
            <person name="Varghese N."/>
            <person name="Submissions S."/>
        </authorList>
    </citation>
    <scope>NUCLEOTIDE SEQUENCE [LARGE SCALE GENOMIC DNA]</scope>
    <source>
        <strain evidence="17">DSM 44993</strain>
    </source>
</reference>
<evidence type="ECO:0000256" key="3">
    <source>
        <dbReference type="ARBA" id="ARBA00004236"/>
    </source>
</evidence>
<dbReference type="SMART" id="SM00388">
    <property type="entry name" value="HisKA"/>
    <property type="match status" value="1"/>
</dbReference>
<feature type="transmembrane region" description="Helical" evidence="13">
    <location>
        <begin position="165"/>
        <end position="191"/>
    </location>
</feature>
<dbReference type="Pfam" id="PF00672">
    <property type="entry name" value="HAMP"/>
    <property type="match status" value="1"/>
</dbReference>
<dbReference type="PANTHER" id="PTHR45436">
    <property type="entry name" value="SENSOR HISTIDINE KINASE YKOH"/>
    <property type="match status" value="1"/>
</dbReference>
<dbReference type="FunFam" id="1.10.287.130:FF:000001">
    <property type="entry name" value="Two-component sensor histidine kinase"/>
    <property type="match status" value="1"/>
</dbReference>
<comment type="cofactor">
    <cofactor evidence="2">
        <name>a divalent metal cation</name>
        <dbReference type="ChEBI" id="CHEBI:60240"/>
    </cofactor>
</comment>
<keyword evidence="11 13" id="KW-0472">Membrane</keyword>
<dbReference type="GO" id="GO:0000155">
    <property type="term" value="F:phosphorelay sensor kinase activity"/>
    <property type="evidence" value="ECO:0007669"/>
    <property type="project" value="InterPro"/>
</dbReference>
<evidence type="ECO:0000256" key="13">
    <source>
        <dbReference type="SAM" id="Phobius"/>
    </source>
</evidence>
<dbReference type="InterPro" id="IPR005467">
    <property type="entry name" value="His_kinase_dom"/>
</dbReference>
<dbReference type="InterPro" id="IPR003661">
    <property type="entry name" value="HisK_dim/P_dom"/>
</dbReference>
<gene>
    <name evidence="16" type="ORF">SAMN04489732_123104</name>
</gene>
<feature type="domain" description="HAMP" evidence="15">
    <location>
        <begin position="192"/>
        <end position="254"/>
    </location>
</feature>
<dbReference type="SUPFAM" id="SSF55874">
    <property type="entry name" value="ATPase domain of HSP90 chaperone/DNA topoisomerase II/histidine kinase"/>
    <property type="match status" value="1"/>
</dbReference>
<dbReference type="Gene3D" id="1.10.287.130">
    <property type="match status" value="1"/>
</dbReference>
<keyword evidence="9 13" id="KW-1133">Transmembrane helix</keyword>
<dbReference type="InterPro" id="IPR003594">
    <property type="entry name" value="HATPase_dom"/>
</dbReference>
<name>A0A1H8YLD2_9PSEU</name>
<dbReference type="GO" id="GO:0005886">
    <property type="term" value="C:plasma membrane"/>
    <property type="evidence" value="ECO:0007669"/>
    <property type="project" value="UniProtKB-SubCell"/>
</dbReference>
<dbReference type="PROSITE" id="PS50885">
    <property type="entry name" value="HAMP"/>
    <property type="match status" value="1"/>
</dbReference>
<evidence type="ECO:0000259" key="15">
    <source>
        <dbReference type="PROSITE" id="PS50885"/>
    </source>
</evidence>
<feature type="region of interest" description="Disordered" evidence="12">
    <location>
        <begin position="36"/>
        <end position="60"/>
    </location>
</feature>
<evidence type="ECO:0000256" key="10">
    <source>
        <dbReference type="ARBA" id="ARBA00023012"/>
    </source>
</evidence>
<dbReference type="EC" id="2.7.13.3" evidence="4"/>
<sequence>MQLAALLALVCLVVGVVTELALNEFLVSQVDKRLSATSERGSHRGGGLPPWNYGDKPPPDPLRVLGQVDGTLAVQVHKNGVVNAKVLNFEANPSTSSGKPPVGRPPLQDVTPQQQSMLLGLPPDGQRRTINLGGALGEYRVVSSFSPAGEFTVVGLPLVDVKDTLWRLGFIFGGVALGGLLVAGFVGAITIRRTMAPLDRLAATASRVSELKLDRGEVALSERVDEVDTDPHTEVGKVGFALNRMLGHIANALSARQASESRVRQFVADASHELRTPLAAIRGYAELTRRSGEQVPPDVAFAMSRVESESARMTTLVEDLLLLARLDSGRARVHERVDLSRLVADAVADSHVAGPDHKWLLEAPGEPLSVLGDDDQLHQVVLNLLGNARNHTPPGTTVTTTLSTRDGWVTLSILDDGPGIPPEILPEVFERFARGDNSRSRAAGSTGLGLAIVAAVVGAHRGRVMVTSRPGRTEFTAVFPQVL</sequence>
<protein>
    <recommendedName>
        <fullName evidence="4">histidine kinase</fullName>
        <ecNumber evidence="4">2.7.13.3</ecNumber>
    </recommendedName>
</protein>
<evidence type="ECO:0000313" key="16">
    <source>
        <dbReference type="EMBL" id="SEP52977.1"/>
    </source>
</evidence>
<dbReference type="InterPro" id="IPR036890">
    <property type="entry name" value="HATPase_C_sf"/>
</dbReference>
<proteinExistence type="predicted"/>
<dbReference type="CDD" id="cd00082">
    <property type="entry name" value="HisKA"/>
    <property type="match status" value="1"/>
</dbReference>
<evidence type="ECO:0000313" key="17">
    <source>
        <dbReference type="Proteomes" id="UP000198582"/>
    </source>
</evidence>
<evidence type="ECO:0000256" key="5">
    <source>
        <dbReference type="ARBA" id="ARBA00022553"/>
    </source>
</evidence>
<dbReference type="Gene3D" id="3.30.565.10">
    <property type="entry name" value="Histidine kinase-like ATPase, C-terminal domain"/>
    <property type="match status" value="1"/>
</dbReference>
<evidence type="ECO:0000256" key="1">
    <source>
        <dbReference type="ARBA" id="ARBA00000085"/>
    </source>
</evidence>
<comment type="catalytic activity">
    <reaction evidence="1">
        <text>ATP + protein L-histidine = ADP + protein N-phospho-L-histidine.</text>
        <dbReference type="EC" id="2.7.13.3"/>
    </reaction>
</comment>
<comment type="subcellular location">
    <subcellularLocation>
        <location evidence="3">Cell membrane</location>
    </subcellularLocation>
</comment>
<keyword evidence="6" id="KW-0808">Transferase</keyword>
<dbReference type="InterPro" id="IPR036097">
    <property type="entry name" value="HisK_dim/P_sf"/>
</dbReference>